<dbReference type="Proteomes" id="UP000325797">
    <property type="component" value="Chromosome"/>
</dbReference>
<dbReference type="OrthoDB" id="9807749at2"/>
<dbReference type="SUPFAM" id="SSF51366">
    <property type="entry name" value="Ribulose-phoshate binding barrel"/>
    <property type="match status" value="1"/>
</dbReference>
<evidence type="ECO:0000256" key="10">
    <source>
        <dbReference type="RuleBase" id="RU003657"/>
    </source>
</evidence>
<comment type="catalytic activity">
    <reaction evidence="1 9 11">
        <text>1-(5-phospho-beta-D-ribosyl)-5-[(5-phospho-beta-D-ribosylamino)methylideneamino]imidazole-4-carboxamide = 5-[(5-phospho-1-deoxy-D-ribulos-1-ylimino)methylamino]-1-(5-phospho-beta-D-ribosyl)imidazole-4-carboxamide</text>
        <dbReference type="Rhea" id="RHEA:15469"/>
        <dbReference type="ChEBI" id="CHEBI:58435"/>
        <dbReference type="ChEBI" id="CHEBI:58525"/>
        <dbReference type="EC" id="5.3.1.16"/>
    </reaction>
</comment>
<evidence type="ECO:0000313" key="13">
    <source>
        <dbReference type="Proteomes" id="UP000325797"/>
    </source>
</evidence>
<dbReference type="NCBIfam" id="NF010112">
    <property type="entry name" value="PRK13585.1"/>
    <property type="match status" value="1"/>
</dbReference>
<dbReference type="AlphaFoldDB" id="A0A5J6N595"/>
<dbReference type="InterPro" id="IPR006062">
    <property type="entry name" value="His_biosynth"/>
</dbReference>
<keyword evidence="8 9" id="KW-0413">Isomerase</keyword>
<dbReference type="UniPathway" id="UPA00031">
    <property type="reaction ID" value="UER00009"/>
</dbReference>
<keyword evidence="6 9" id="KW-0028">Amino-acid biosynthesis</keyword>
<evidence type="ECO:0000256" key="4">
    <source>
        <dbReference type="ARBA" id="ARBA00009667"/>
    </source>
</evidence>
<comment type="subcellular location">
    <subcellularLocation>
        <location evidence="2 9 11">Cytoplasm</location>
    </subcellularLocation>
</comment>
<comment type="similarity">
    <text evidence="4 9 10">Belongs to the HisA/HisF family.</text>
</comment>
<dbReference type="EC" id="5.3.1.16" evidence="9 11"/>
<gene>
    <name evidence="9 12" type="primary">hisA</name>
    <name evidence="12" type="ORF">FRZ61_50130</name>
</gene>
<dbReference type="FunFam" id="3.20.20.70:FF:000009">
    <property type="entry name" value="1-(5-phosphoribosyl)-5-[(5-phosphoribosylamino)methylideneamino] imidazole-4-carboxamide isomerase"/>
    <property type="match status" value="1"/>
</dbReference>
<dbReference type="GO" id="GO:0000162">
    <property type="term" value="P:L-tryptophan biosynthetic process"/>
    <property type="evidence" value="ECO:0007669"/>
    <property type="project" value="TreeGrafter"/>
</dbReference>
<proteinExistence type="inferred from homology"/>
<evidence type="ECO:0000256" key="2">
    <source>
        <dbReference type="ARBA" id="ARBA00004496"/>
    </source>
</evidence>
<evidence type="ECO:0000256" key="1">
    <source>
        <dbReference type="ARBA" id="ARBA00000901"/>
    </source>
</evidence>
<reference evidence="12 13" key="1">
    <citation type="submission" date="2019-08" db="EMBL/GenBank/DDBJ databases">
        <title>Hyperibacter terrae gen. nov., sp. nov. and Hyperibacter viscosus sp. nov., two new members in the family Rhodospirillaceae isolated from the rhizosphere of Hypericum perforatum.</title>
        <authorList>
            <person name="Noviana Z."/>
        </authorList>
    </citation>
    <scope>NUCLEOTIDE SEQUENCE [LARGE SCALE GENOMIC DNA]</scope>
    <source>
        <strain evidence="12 13">R5959</strain>
    </source>
</reference>
<dbReference type="RefSeq" id="WP_151120357.1">
    <property type="nucleotide sequence ID" value="NZ_CP042582.1"/>
</dbReference>
<name>A0A5J6N595_9PROT</name>
<evidence type="ECO:0000256" key="11">
    <source>
        <dbReference type="RuleBase" id="RU003658"/>
    </source>
</evidence>
<evidence type="ECO:0000256" key="3">
    <source>
        <dbReference type="ARBA" id="ARBA00005133"/>
    </source>
</evidence>
<dbReference type="InterPro" id="IPR011060">
    <property type="entry name" value="RibuloseP-bd_barrel"/>
</dbReference>
<dbReference type="PANTHER" id="PTHR43090">
    <property type="entry name" value="1-(5-PHOSPHORIBOSYL)-5-[(5-PHOSPHORIBOSYLAMINO)METHYLIDENEAMINO] IMIDAZOLE-4-CARBOXAMIDE ISOMERASE"/>
    <property type="match status" value="1"/>
</dbReference>
<accession>A0A5J6N595</accession>
<evidence type="ECO:0000256" key="8">
    <source>
        <dbReference type="ARBA" id="ARBA00023235"/>
    </source>
</evidence>
<sequence length="255" mass="26804">MILYPAIDLKNGQCVRLRQGDMAQATVFNPDPADQARRFAASGAEWIHIVDLDGAFAGRAVNGAAVEAILEAANRPCQLGGGIRDLAAIEAWLARGLSRVILGTVAVRDPDLVRQACRLFPGRVAVGIDAKGGFVAVEGWAETSALTVEELAARFEDAGVAAIIHTDIDRDGLLKGVNVEATAALARRTRIPVIASGGVAGLEDLRRLLAAGDIAGVVAGRALYDGRLDLGEALALLASARRQSPERDPRKTQLC</sequence>
<dbReference type="NCBIfam" id="TIGR00007">
    <property type="entry name" value="1-(5-phosphoribosyl)-5-[(5-phosphoribosylamino)methylideneamino]imidazole-4-carboxamide isomerase"/>
    <property type="match status" value="1"/>
</dbReference>
<evidence type="ECO:0000256" key="9">
    <source>
        <dbReference type="HAMAP-Rule" id="MF_01014"/>
    </source>
</evidence>
<dbReference type="InterPro" id="IPR013785">
    <property type="entry name" value="Aldolase_TIM"/>
</dbReference>
<dbReference type="EMBL" id="CP042582">
    <property type="protein sequence ID" value="QEX25068.1"/>
    <property type="molecule type" value="Genomic_DNA"/>
</dbReference>
<keyword evidence="7 9" id="KW-0368">Histidine biosynthesis</keyword>
<organism evidence="12 13">
    <name type="scientific">Hypericibacter adhaerens</name>
    <dbReference type="NCBI Taxonomy" id="2602016"/>
    <lineage>
        <taxon>Bacteria</taxon>
        <taxon>Pseudomonadati</taxon>
        <taxon>Pseudomonadota</taxon>
        <taxon>Alphaproteobacteria</taxon>
        <taxon>Rhodospirillales</taxon>
        <taxon>Dongiaceae</taxon>
        <taxon>Hypericibacter</taxon>
    </lineage>
</organism>
<feature type="active site" description="Proton acceptor" evidence="9">
    <location>
        <position position="8"/>
    </location>
</feature>
<comment type="pathway">
    <text evidence="3 9 11">Amino-acid biosynthesis; L-histidine biosynthesis; L-histidine from 5-phospho-alpha-D-ribose 1-diphosphate: step 4/9.</text>
</comment>
<dbReference type="InterPro" id="IPR044524">
    <property type="entry name" value="Isoase_HisA-like"/>
</dbReference>
<dbReference type="GO" id="GO:0000105">
    <property type="term" value="P:L-histidine biosynthetic process"/>
    <property type="evidence" value="ECO:0007669"/>
    <property type="project" value="UniProtKB-UniRule"/>
</dbReference>
<evidence type="ECO:0000313" key="12">
    <source>
        <dbReference type="EMBL" id="QEX25068.1"/>
    </source>
</evidence>
<dbReference type="CDD" id="cd04732">
    <property type="entry name" value="HisA"/>
    <property type="match status" value="1"/>
</dbReference>
<dbReference type="KEGG" id="hadh:FRZ61_50130"/>
<dbReference type="PANTHER" id="PTHR43090:SF2">
    <property type="entry name" value="1-(5-PHOSPHORIBOSYL)-5-[(5-PHOSPHORIBOSYLAMINO)METHYLIDENEAMINO] IMIDAZOLE-4-CARBOXAMIDE ISOMERASE"/>
    <property type="match status" value="1"/>
</dbReference>
<dbReference type="Pfam" id="PF00977">
    <property type="entry name" value="His_biosynth"/>
    <property type="match status" value="1"/>
</dbReference>
<feature type="active site" description="Proton donor" evidence="9">
    <location>
        <position position="129"/>
    </location>
</feature>
<dbReference type="InterPro" id="IPR006063">
    <property type="entry name" value="HisA_bact_arch"/>
</dbReference>
<dbReference type="GO" id="GO:0005737">
    <property type="term" value="C:cytoplasm"/>
    <property type="evidence" value="ECO:0007669"/>
    <property type="project" value="UniProtKB-SubCell"/>
</dbReference>
<dbReference type="Gene3D" id="3.20.20.70">
    <property type="entry name" value="Aldolase class I"/>
    <property type="match status" value="1"/>
</dbReference>
<protein>
    <recommendedName>
        <fullName evidence="9 11">1-(5-phosphoribosyl)-5-[(5-phosphoribosylamino)methylideneamino] imidazole-4-carboxamide isomerase</fullName>
        <ecNumber evidence="9 11">5.3.1.16</ecNumber>
    </recommendedName>
    <alternativeName>
        <fullName evidence="9">Phosphoribosylformimino-5-aminoimidazole carboxamide ribotide isomerase</fullName>
    </alternativeName>
</protein>
<dbReference type="InterPro" id="IPR023016">
    <property type="entry name" value="HisA/PriA"/>
</dbReference>
<keyword evidence="13" id="KW-1185">Reference proteome</keyword>
<dbReference type="GO" id="GO:0003949">
    <property type="term" value="F:1-(5-phosphoribosyl)-5-[(5-phosphoribosylamino)methylideneamino]imidazole-4-carboxamide isomerase activity"/>
    <property type="evidence" value="ECO:0007669"/>
    <property type="project" value="UniProtKB-UniRule"/>
</dbReference>
<keyword evidence="5 9" id="KW-0963">Cytoplasm</keyword>
<evidence type="ECO:0000256" key="6">
    <source>
        <dbReference type="ARBA" id="ARBA00022605"/>
    </source>
</evidence>
<evidence type="ECO:0000256" key="7">
    <source>
        <dbReference type="ARBA" id="ARBA00023102"/>
    </source>
</evidence>
<evidence type="ECO:0000256" key="5">
    <source>
        <dbReference type="ARBA" id="ARBA00022490"/>
    </source>
</evidence>
<dbReference type="HAMAP" id="MF_01014">
    <property type="entry name" value="HisA"/>
    <property type="match status" value="1"/>
</dbReference>